<dbReference type="PANTHER" id="PTHR33677:SF5">
    <property type="entry name" value="TRANSCRIPTIONAL REPRESSOR FRMR"/>
    <property type="match status" value="1"/>
</dbReference>
<dbReference type="GO" id="GO:0003677">
    <property type="term" value="F:DNA binding"/>
    <property type="evidence" value="ECO:0007669"/>
    <property type="project" value="InterPro"/>
</dbReference>
<organism evidence="2 3">
    <name type="scientific">Pseudomonas luteola</name>
    <dbReference type="NCBI Taxonomy" id="47886"/>
    <lineage>
        <taxon>Bacteria</taxon>
        <taxon>Pseudomonadati</taxon>
        <taxon>Pseudomonadota</taxon>
        <taxon>Gammaproteobacteria</taxon>
        <taxon>Pseudomonadales</taxon>
        <taxon>Pseudomonadaceae</taxon>
        <taxon>Pseudomonas</taxon>
    </lineage>
</organism>
<dbReference type="Gene3D" id="1.20.58.1000">
    <property type="entry name" value="Metal-sensitive repressor, helix protomer"/>
    <property type="match status" value="1"/>
</dbReference>
<evidence type="ECO:0000313" key="2">
    <source>
        <dbReference type="EMBL" id="SPZ09800.1"/>
    </source>
</evidence>
<sequence>MFTERFMKSDLSANDDLLEHPTAQQVMLKRLARIEGQIRGLQAMIRRGERFESVAQQFSASRSALEKAYRLMLTALIEEAMSDPDQDSAEALAKVREVFIRYT</sequence>
<dbReference type="InterPro" id="IPR003735">
    <property type="entry name" value="Metal_Tscrpt_repr"/>
</dbReference>
<dbReference type="GO" id="GO:0046872">
    <property type="term" value="F:metal ion binding"/>
    <property type="evidence" value="ECO:0007669"/>
    <property type="project" value="InterPro"/>
</dbReference>
<comment type="similarity">
    <text evidence="1">Belongs to the FrmR/RcnR family.</text>
</comment>
<evidence type="ECO:0000313" key="3">
    <source>
        <dbReference type="Proteomes" id="UP000250443"/>
    </source>
</evidence>
<dbReference type="Pfam" id="PF02583">
    <property type="entry name" value="Trns_repr_metal"/>
    <property type="match status" value="1"/>
</dbReference>
<name>A0A2X2ETC8_PSELU</name>
<protein>
    <submittedName>
        <fullName evidence="2">Uncharacterized BCR, COG1937</fullName>
    </submittedName>
</protein>
<reference evidence="2 3" key="1">
    <citation type="submission" date="2018-06" db="EMBL/GenBank/DDBJ databases">
        <authorList>
            <consortium name="Pathogen Informatics"/>
            <person name="Doyle S."/>
        </authorList>
    </citation>
    <scope>NUCLEOTIDE SEQUENCE [LARGE SCALE GENOMIC DNA]</scope>
    <source>
        <strain evidence="2 3">NCTC11842</strain>
    </source>
</reference>
<gene>
    <name evidence="2" type="ORF">NCTC11842_03384</name>
</gene>
<accession>A0A2X2ETC8</accession>
<dbReference type="AlphaFoldDB" id="A0A2X2ETC8"/>
<dbReference type="GO" id="GO:0045892">
    <property type="term" value="P:negative regulation of DNA-templated transcription"/>
    <property type="evidence" value="ECO:0007669"/>
    <property type="project" value="UniProtKB-ARBA"/>
</dbReference>
<proteinExistence type="inferred from homology"/>
<evidence type="ECO:0000256" key="1">
    <source>
        <dbReference type="ARBA" id="ARBA00005260"/>
    </source>
</evidence>
<dbReference type="Proteomes" id="UP000250443">
    <property type="component" value="Unassembled WGS sequence"/>
</dbReference>
<dbReference type="InterPro" id="IPR038390">
    <property type="entry name" value="Metal_Tscrpt_repr_sf"/>
</dbReference>
<dbReference type="EMBL" id="UAUF01000013">
    <property type="protein sequence ID" value="SPZ09800.1"/>
    <property type="molecule type" value="Genomic_DNA"/>
</dbReference>
<dbReference type="PANTHER" id="PTHR33677">
    <property type="entry name" value="TRANSCRIPTIONAL REPRESSOR FRMR-RELATED"/>
    <property type="match status" value="1"/>
</dbReference>